<gene>
    <name evidence="2" type="ORF">L596_015440</name>
</gene>
<sequence length="80" mass="9147">MKNQISSLLIALVSFETAGTVFECQLVSMFEQTCKVSEVPNLSCSTFCCPDIRSRINLRDLVCSELHCELCFWEPFSKWC</sequence>
<feature type="chain" id="PRO_5020480672" evidence="1">
    <location>
        <begin position="21"/>
        <end position="80"/>
    </location>
</feature>
<evidence type="ECO:0000256" key="1">
    <source>
        <dbReference type="SAM" id="SignalP"/>
    </source>
</evidence>
<evidence type="ECO:0000313" key="2">
    <source>
        <dbReference type="EMBL" id="TKR81594.1"/>
    </source>
</evidence>
<accession>A0A4U5NFK8</accession>
<organism evidence="2">
    <name type="scientific">Steinernema carpocapsae</name>
    <name type="common">Entomopathogenic nematode</name>
    <dbReference type="NCBI Taxonomy" id="34508"/>
    <lineage>
        <taxon>Eukaryota</taxon>
        <taxon>Metazoa</taxon>
        <taxon>Ecdysozoa</taxon>
        <taxon>Nematoda</taxon>
        <taxon>Chromadorea</taxon>
        <taxon>Rhabditida</taxon>
        <taxon>Tylenchina</taxon>
        <taxon>Panagrolaimomorpha</taxon>
        <taxon>Strongyloidoidea</taxon>
        <taxon>Steinernematidae</taxon>
        <taxon>Steinernema</taxon>
    </lineage>
</organism>
<reference evidence="2" key="2">
    <citation type="journal article" date="2015" name="Genome Biol.">
        <title>Comparative genomics of Steinernema reveals deeply conserved gene regulatory networks.</title>
        <authorList>
            <person name="Dillman A.R."/>
            <person name="Macchietto M."/>
            <person name="Porter C.F."/>
            <person name="Rogers A."/>
            <person name="Williams B."/>
            <person name="Antoshechkin I."/>
            <person name="Lee M.M."/>
            <person name="Goodwin Z."/>
            <person name="Lu X."/>
            <person name="Lewis E.E."/>
            <person name="Goodrich-Blair H."/>
            <person name="Stock S.P."/>
            <person name="Adams B.J."/>
            <person name="Sternberg P.W."/>
            <person name="Mortazavi A."/>
        </authorList>
    </citation>
    <scope>NUCLEOTIDE SEQUENCE [LARGE SCALE GENOMIC DNA]</scope>
    <source>
        <strain evidence="2">ALL</strain>
    </source>
</reference>
<keyword evidence="1" id="KW-0732">Signal</keyword>
<proteinExistence type="predicted"/>
<feature type="signal peptide" evidence="1">
    <location>
        <begin position="1"/>
        <end position="20"/>
    </location>
</feature>
<name>A0A4U5NFK8_STECR</name>
<protein>
    <submittedName>
        <fullName evidence="2">Uncharacterized protein</fullName>
    </submittedName>
</protein>
<reference evidence="2" key="3">
    <citation type="journal article" date="2019" name="G3 (Bethesda)">
        <title>Hybrid Assembly of the Genome of the Entomopathogenic Nematode Steinernema carpocapsae Identifies the X-Chromosome.</title>
        <authorList>
            <person name="Serra L."/>
            <person name="Macchietto M."/>
            <person name="Macias-Munoz A."/>
            <person name="McGill C.J."/>
            <person name="Rodriguez I.M."/>
            <person name="Rodriguez B."/>
            <person name="Murad R."/>
            <person name="Mortazavi A."/>
        </authorList>
    </citation>
    <scope>NUCLEOTIDE SEQUENCE</scope>
    <source>
        <strain evidence="2">ALL</strain>
    </source>
</reference>
<dbReference type="EMBL" id="AZBU02000004">
    <property type="protein sequence ID" value="TKR81594.1"/>
    <property type="molecule type" value="Genomic_DNA"/>
</dbReference>
<comment type="caution">
    <text evidence="2">The sequence shown here is derived from an EMBL/GenBank/DDBJ whole genome shotgun (WGS) entry which is preliminary data.</text>
</comment>
<reference evidence="2" key="1">
    <citation type="submission" date="2013-11" db="EMBL/GenBank/DDBJ databases">
        <authorList>
            <person name="Sternberg P."/>
            <person name="Dillman A."/>
            <person name="Macchietto M."/>
        </authorList>
    </citation>
    <scope>NUCLEOTIDE SEQUENCE</scope>
    <source>
        <strain evidence="2">ALL</strain>
    </source>
</reference>
<dbReference type="AlphaFoldDB" id="A0A4U5NFK8"/>